<protein>
    <submittedName>
        <fullName evidence="4">Molybdopterin-dependent oxidoreductase</fullName>
    </submittedName>
</protein>
<dbReference type="GO" id="GO:0005506">
    <property type="term" value="F:iron ion binding"/>
    <property type="evidence" value="ECO:0007669"/>
    <property type="project" value="InterPro"/>
</dbReference>
<dbReference type="PANTHER" id="PTHR11908:SF132">
    <property type="entry name" value="ALDEHYDE OXIDASE 1-RELATED"/>
    <property type="match status" value="1"/>
</dbReference>
<accession>A0A941CPP0</accession>
<name>A0A941CPP0_9CLOT</name>
<dbReference type="InterPro" id="IPR000674">
    <property type="entry name" value="Ald_Oxase/Xan_DH_a/b"/>
</dbReference>
<dbReference type="SMART" id="SM01008">
    <property type="entry name" value="Ald_Xan_dh_C"/>
    <property type="match status" value="1"/>
</dbReference>
<dbReference type="InterPro" id="IPR046867">
    <property type="entry name" value="AldOxase/xan_DH_MoCoBD2"/>
</dbReference>
<proteinExistence type="predicted"/>
<dbReference type="RefSeq" id="WP_211801431.1">
    <property type="nucleotide sequence ID" value="NZ_JAGSCS010000011.1"/>
</dbReference>
<feature type="domain" description="Aldehyde oxidase/xanthine dehydrogenase a/b hammerhead" evidence="3">
    <location>
        <begin position="18"/>
        <end position="130"/>
    </location>
</feature>
<comment type="caution">
    <text evidence="4">The sequence shown here is derived from an EMBL/GenBank/DDBJ whole genome shotgun (WGS) entry which is preliminary data.</text>
</comment>
<organism evidence="4 5">
    <name type="scientific">Proteiniclasticum sediminis</name>
    <dbReference type="NCBI Taxonomy" id="2804028"/>
    <lineage>
        <taxon>Bacteria</taxon>
        <taxon>Bacillati</taxon>
        <taxon>Bacillota</taxon>
        <taxon>Clostridia</taxon>
        <taxon>Eubacteriales</taxon>
        <taxon>Clostridiaceae</taxon>
        <taxon>Proteiniclasticum</taxon>
    </lineage>
</organism>
<reference evidence="4" key="1">
    <citation type="submission" date="2021-04" db="EMBL/GenBank/DDBJ databases">
        <title>Proteiniclasticum sedimins sp. nov., an obligate anaerobic bacterium isolated from anaerobic sludge.</title>
        <authorList>
            <person name="Liu J."/>
        </authorList>
    </citation>
    <scope>NUCLEOTIDE SEQUENCE</scope>
    <source>
        <strain evidence="4">BAD-10</strain>
    </source>
</reference>
<dbReference type="SUPFAM" id="SSF54665">
    <property type="entry name" value="CO dehydrogenase molybdoprotein N-domain-like"/>
    <property type="match status" value="1"/>
</dbReference>
<dbReference type="InterPro" id="IPR037165">
    <property type="entry name" value="AldOxase/xan_DH_Mopterin-bd_sf"/>
</dbReference>
<dbReference type="EMBL" id="JAGSCS010000011">
    <property type="protein sequence ID" value="MBR0576465.1"/>
    <property type="molecule type" value="Genomic_DNA"/>
</dbReference>
<dbReference type="Pfam" id="PF01315">
    <property type="entry name" value="Ald_Xan_dh_C"/>
    <property type="match status" value="1"/>
</dbReference>
<keyword evidence="2" id="KW-0560">Oxidoreductase</keyword>
<keyword evidence="5" id="KW-1185">Reference proteome</keyword>
<dbReference type="Proteomes" id="UP000675379">
    <property type="component" value="Unassembled WGS sequence"/>
</dbReference>
<dbReference type="AlphaFoldDB" id="A0A941CPP0"/>
<evidence type="ECO:0000256" key="1">
    <source>
        <dbReference type="ARBA" id="ARBA00022505"/>
    </source>
</evidence>
<dbReference type="GO" id="GO:0016491">
    <property type="term" value="F:oxidoreductase activity"/>
    <property type="evidence" value="ECO:0007669"/>
    <property type="project" value="UniProtKB-KW"/>
</dbReference>
<dbReference type="Gene3D" id="3.30.365.10">
    <property type="entry name" value="Aldehyde oxidase/xanthine dehydrogenase, molybdopterin binding domain"/>
    <property type="match status" value="4"/>
</dbReference>
<evidence type="ECO:0000256" key="2">
    <source>
        <dbReference type="ARBA" id="ARBA00023002"/>
    </source>
</evidence>
<dbReference type="InterPro" id="IPR036856">
    <property type="entry name" value="Ald_Oxase/Xan_DH_a/b_sf"/>
</dbReference>
<dbReference type="SUPFAM" id="SSF56003">
    <property type="entry name" value="Molybdenum cofactor-binding domain"/>
    <property type="match status" value="1"/>
</dbReference>
<evidence type="ECO:0000313" key="5">
    <source>
        <dbReference type="Proteomes" id="UP000675379"/>
    </source>
</evidence>
<dbReference type="InterPro" id="IPR016208">
    <property type="entry name" value="Ald_Oxase/xanthine_DH-like"/>
</dbReference>
<dbReference type="Gene3D" id="3.90.1170.50">
    <property type="entry name" value="Aldehyde oxidase/xanthine dehydrogenase, a/b hammerhead"/>
    <property type="match status" value="1"/>
</dbReference>
<evidence type="ECO:0000313" key="4">
    <source>
        <dbReference type="EMBL" id="MBR0576465.1"/>
    </source>
</evidence>
<dbReference type="Pfam" id="PF02738">
    <property type="entry name" value="MoCoBD_1"/>
    <property type="match status" value="1"/>
</dbReference>
<gene>
    <name evidence="4" type="ORF">KCG48_08945</name>
</gene>
<dbReference type="Pfam" id="PF20256">
    <property type="entry name" value="MoCoBD_2"/>
    <property type="match status" value="1"/>
</dbReference>
<dbReference type="PANTHER" id="PTHR11908">
    <property type="entry name" value="XANTHINE DEHYDROGENASE"/>
    <property type="match status" value="1"/>
</dbReference>
<sequence length="766" mass="83876">MKTVNKSIRKKDAIPLITGKPVFTDDITPEHFLTVKLLRSPHAHARVLHVSKEEAMKVEGIECILTHEEAPKTRFTTAGQTYPEFSPYDRLILDPLIRSVGDPVAIIAGWDEKAVVEAMALIKVEYEVLTPLLDFRTAIDSDIIVHPEDDFRALVDVGADPKRNLCATSSMEIGDVEKELQDCAYVVNEKYHTLANSQAMMETFRTHTSLDPYGRLVVTTSTQVPFHVRRILSTALEIPKSKVRVIKPRIGGGFGAKQSIVSEIYPALVTKVTGKPAKLIFTREESMTCGRPRHESEITVRLGADTDGNIKVIHMHSLWNAGAYGDHGPTTVGLSGHKAMTIYNKIKASKFEYDVVYTNTMAGGAFRGYGATQGFFALESAVNELAAKMNMDPTVLRMKNMLDKTQVGDTLPTYYNEVLGSCHLDNCLKRAKEMIDWDNKYPARDMGDNKVRSVGCAVAMQGSGISNVDVGAVEIRLNDDGFYTLLIGATDMGTGCDTILAQMAAESLDCDVDNIVVHGVDTDLSPYDTGSYASSTTYITGMAVVKTAEKLRDKILQEGARLLDLPVENVEFDGKKVFSLEHKKEVTLRDIGNSSLVGRNQYLTASESHFSPTSPPPFMAGLVEIEVDKQTGQIELIDYVAVVDCGTPINPNLARIQTEGGIVQGIGMALYEDVVHDTKGRLVQDSFMKYKIPSRLDVGNIRVEFESSYEPSGPFGAKSIGEIVINTPSPAIANAVYHATKVNVRSLPITSEKVAMGMLEIAVNPS</sequence>
<dbReference type="InterPro" id="IPR008274">
    <property type="entry name" value="AldOxase/xan_DH_MoCoBD1"/>
</dbReference>
<keyword evidence="1" id="KW-0500">Molybdenum</keyword>
<evidence type="ECO:0000259" key="3">
    <source>
        <dbReference type="SMART" id="SM01008"/>
    </source>
</evidence>